<dbReference type="RefSeq" id="WP_004693100.1">
    <property type="nucleotide sequence ID" value="NZ_CP133463.1"/>
</dbReference>
<accession>A0AB38YLL3</accession>
<dbReference type="AlphaFoldDB" id="A0AB38YLL3"/>
<evidence type="ECO:0000313" key="2">
    <source>
        <dbReference type="Proteomes" id="UP001228955"/>
    </source>
</evidence>
<sequence>MRIYSTLFEKGIGNTINLLTCALTIVHINDIYVPKIRYDFDSFSIKYQIGPIYIEHRISMMEIQHSDLPLEEFVCSIKRYVLIKYFCEYEDKNKLMWNAVHDEIKQNAISDTLKSCIKLAGDTHE</sequence>
<protein>
    <submittedName>
        <fullName evidence="1">Uncharacterized protein</fullName>
    </submittedName>
</protein>
<gene>
    <name evidence="1" type="ORF">RDV51_05225</name>
</gene>
<dbReference type="Proteomes" id="UP001228955">
    <property type="component" value="Chromosome"/>
</dbReference>
<organism evidence="1 2">
    <name type="scientific">Veillonella parvula</name>
    <name type="common">Staphylococcus parvulus</name>
    <dbReference type="NCBI Taxonomy" id="29466"/>
    <lineage>
        <taxon>Bacteria</taxon>
        <taxon>Bacillati</taxon>
        <taxon>Bacillota</taxon>
        <taxon>Negativicutes</taxon>
        <taxon>Veillonellales</taxon>
        <taxon>Veillonellaceae</taxon>
        <taxon>Veillonella</taxon>
    </lineage>
</organism>
<reference evidence="1" key="1">
    <citation type="submission" date="2023-08" db="EMBL/GenBank/DDBJ databases">
        <title>Veillonella_parvula_DSM 2007_complete_genome_hifiasm_Zymo_Research_D6332.</title>
        <authorList>
            <person name="Damerum A."/>
        </authorList>
    </citation>
    <scope>NUCLEOTIDE SEQUENCE</scope>
    <source>
        <strain evidence="1">DSM 2007</strain>
    </source>
</reference>
<proteinExistence type="predicted"/>
<name>A0AB38YLL3_VEIPA</name>
<evidence type="ECO:0000313" key="1">
    <source>
        <dbReference type="EMBL" id="WMS18848.1"/>
    </source>
</evidence>
<dbReference type="EMBL" id="CP133463">
    <property type="protein sequence ID" value="WMS18848.1"/>
    <property type="molecule type" value="Genomic_DNA"/>
</dbReference>